<keyword evidence="2" id="KW-1185">Reference proteome</keyword>
<proteinExistence type="predicted"/>
<dbReference type="Proteomes" id="UP000315496">
    <property type="component" value="Chromosome 2"/>
</dbReference>
<protein>
    <submittedName>
        <fullName evidence="1">Uncharacterized protein</fullName>
    </submittedName>
</protein>
<comment type="caution">
    <text evidence="1">The sequence shown here is derived from an EMBL/GenBank/DDBJ whole genome shotgun (WGS) entry which is preliminary data.</text>
</comment>
<accession>A0A4Z1SRM6</accession>
<dbReference type="VEuPathDB" id="GiardiaDB:GMRT_12716"/>
<reference evidence="1 2" key="1">
    <citation type="submission" date="2019-05" db="EMBL/GenBank/DDBJ databases">
        <title>The compact genome of Giardia muris reveals important steps in the evolution of intestinal protozoan parasites.</title>
        <authorList>
            <person name="Xu F."/>
            <person name="Jimenez-Gonzalez A."/>
            <person name="Einarsson E."/>
            <person name="Astvaldsson A."/>
            <person name="Peirasmaki D."/>
            <person name="Eckmann L."/>
            <person name="Andersson J.O."/>
            <person name="Svard S.G."/>
            <person name="Jerlstrom-Hultqvist J."/>
        </authorList>
    </citation>
    <scope>NUCLEOTIDE SEQUENCE [LARGE SCALE GENOMIC DNA]</scope>
    <source>
        <strain evidence="1 2">Roberts-Thomson</strain>
    </source>
</reference>
<sequence length="118" mass="12981">MEDLIERSMQNDPYVLPEDYVRAPLVATCIPPDINYETITLEANGHTIAATGPDPAGPISAAELTDKQLRDRLVQRLAGPCGCSAEQLEGVLLEMQRAVANLSPSELRAFRRIFKCIE</sequence>
<organism evidence="1 2">
    <name type="scientific">Giardia muris</name>
    <dbReference type="NCBI Taxonomy" id="5742"/>
    <lineage>
        <taxon>Eukaryota</taxon>
        <taxon>Metamonada</taxon>
        <taxon>Diplomonadida</taxon>
        <taxon>Hexamitidae</taxon>
        <taxon>Giardiinae</taxon>
        <taxon>Giardia</taxon>
    </lineage>
</organism>
<dbReference type="EMBL" id="VDLU01000002">
    <property type="protein sequence ID" value="TNJ28552.1"/>
    <property type="molecule type" value="Genomic_DNA"/>
</dbReference>
<dbReference type="AlphaFoldDB" id="A0A4Z1SRM6"/>
<name>A0A4Z1SRM6_GIAMU</name>
<evidence type="ECO:0000313" key="2">
    <source>
        <dbReference type="Proteomes" id="UP000315496"/>
    </source>
</evidence>
<gene>
    <name evidence="1" type="ORF">GMRT_12716</name>
</gene>
<evidence type="ECO:0000313" key="1">
    <source>
        <dbReference type="EMBL" id="TNJ28552.1"/>
    </source>
</evidence>